<dbReference type="InterPro" id="IPR002877">
    <property type="entry name" value="RNA_MeTrfase_FtsJ_dom"/>
</dbReference>
<dbReference type="RefSeq" id="WP_377162894.1">
    <property type="nucleotide sequence ID" value="NZ_JBHSMQ010000001.1"/>
</dbReference>
<dbReference type="Proteomes" id="UP001596052">
    <property type="component" value="Unassembled WGS sequence"/>
</dbReference>
<dbReference type="GO" id="GO:0008168">
    <property type="term" value="F:methyltransferase activity"/>
    <property type="evidence" value="ECO:0007669"/>
    <property type="project" value="UniProtKB-KW"/>
</dbReference>
<dbReference type="Gene3D" id="3.40.50.150">
    <property type="entry name" value="Vaccinia Virus protein VP39"/>
    <property type="match status" value="1"/>
</dbReference>
<keyword evidence="2" id="KW-0489">Methyltransferase</keyword>
<dbReference type="EMBL" id="JBHSMQ010000001">
    <property type="protein sequence ID" value="MFC5453633.1"/>
    <property type="molecule type" value="Genomic_DNA"/>
</dbReference>
<sequence length="360" mass="40063">MTDRATNTASQDQHPWLVRIPEIFSGISSPILRQMGALSSTRLGLDYYLIKTANPAAVRQSEAAKFARWNLPMEHTWPCNPQKMDGFIEKAAQTLLKKFGSRNPQGIFIGTLQPTSPDKYYKGLASNLRGRVLQLFPKLPAATVEEQSPEAETLFCLVGKEGLFCGMQSPRASNGLYAGGSKYIDQDSPDTISRAGAKIAEALHFLLLYRPPMQEGSHWIELGACPGGMTSELLARNQRVTAIDRAPLDKRLDGRPGLRFFLEDVATFQPRAGTTYDALLCDMNGPPEESIEQVIRLSRFLKKGGLVVFTLKLPRVDSLEEPNELFRLIVGMSISAGLRLFAQTHLTYNRHELTMFFETV</sequence>
<protein>
    <submittedName>
        <fullName evidence="2">SAM-dependent methyltransferase</fullName>
    </submittedName>
</protein>
<keyword evidence="2" id="KW-0808">Transferase</keyword>
<dbReference type="PANTHER" id="PTHR37524:SF2">
    <property type="entry name" value="RIBOSOMAL RNA METHYLTRANSFERASE FTSJ DOMAIN-CONTAINING PROTEIN"/>
    <property type="match status" value="1"/>
</dbReference>
<gene>
    <name evidence="2" type="ORF">ACFQDI_02095</name>
</gene>
<accession>A0ABW0KJG4</accession>
<dbReference type="PANTHER" id="PTHR37524">
    <property type="entry name" value="RIBOSOMAL RNA LARGE SUBUNIT METHYLTRANSFERASE M"/>
    <property type="match status" value="1"/>
</dbReference>
<name>A0ABW0KJG4_9BACT</name>
<proteinExistence type="predicted"/>
<evidence type="ECO:0000313" key="2">
    <source>
        <dbReference type="EMBL" id="MFC5453633.1"/>
    </source>
</evidence>
<evidence type="ECO:0000313" key="3">
    <source>
        <dbReference type="Proteomes" id="UP001596052"/>
    </source>
</evidence>
<dbReference type="Pfam" id="PF01728">
    <property type="entry name" value="FtsJ"/>
    <property type="match status" value="1"/>
</dbReference>
<dbReference type="CDD" id="cd02440">
    <property type="entry name" value="AdoMet_MTases"/>
    <property type="match status" value="1"/>
</dbReference>
<keyword evidence="3" id="KW-1185">Reference proteome</keyword>
<feature type="domain" description="Ribosomal RNA methyltransferase FtsJ" evidence="1">
    <location>
        <begin position="193"/>
        <end position="284"/>
    </location>
</feature>
<dbReference type="InterPro" id="IPR029063">
    <property type="entry name" value="SAM-dependent_MTases_sf"/>
</dbReference>
<organism evidence="2 3">
    <name type="scientific">Prosthecobacter fluviatilis</name>
    <dbReference type="NCBI Taxonomy" id="445931"/>
    <lineage>
        <taxon>Bacteria</taxon>
        <taxon>Pseudomonadati</taxon>
        <taxon>Verrucomicrobiota</taxon>
        <taxon>Verrucomicrobiia</taxon>
        <taxon>Verrucomicrobiales</taxon>
        <taxon>Verrucomicrobiaceae</taxon>
        <taxon>Prosthecobacter</taxon>
    </lineage>
</organism>
<comment type="caution">
    <text evidence="2">The sequence shown here is derived from an EMBL/GenBank/DDBJ whole genome shotgun (WGS) entry which is preliminary data.</text>
</comment>
<dbReference type="SUPFAM" id="SSF53335">
    <property type="entry name" value="S-adenosyl-L-methionine-dependent methyltransferases"/>
    <property type="match status" value="1"/>
</dbReference>
<reference evidence="3" key="1">
    <citation type="journal article" date="2019" name="Int. J. Syst. Evol. Microbiol.">
        <title>The Global Catalogue of Microorganisms (GCM) 10K type strain sequencing project: providing services to taxonomists for standard genome sequencing and annotation.</title>
        <authorList>
            <consortium name="The Broad Institute Genomics Platform"/>
            <consortium name="The Broad Institute Genome Sequencing Center for Infectious Disease"/>
            <person name="Wu L."/>
            <person name="Ma J."/>
        </authorList>
    </citation>
    <scope>NUCLEOTIDE SEQUENCE [LARGE SCALE GENOMIC DNA]</scope>
    <source>
        <strain evidence="3">CGMCC 4.1469</strain>
    </source>
</reference>
<evidence type="ECO:0000259" key="1">
    <source>
        <dbReference type="Pfam" id="PF01728"/>
    </source>
</evidence>
<dbReference type="GO" id="GO:0032259">
    <property type="term" value="P:methylation"/>
    <property type="evidence" value="ECO:0007669"/>
    <property type="project" value="UniProtKB-KW"/>
</dbReference>